<sequence length="140" mass="16244">MRSLLILLVLVATPTLAEIYRWTDAEGRVHFGQRPPAQAERIEVRPQVIERDQQTREREARSERFFQARRDEQAQQQQRSAEQDAERQQHCAALKARMARLASGGTFFSADESGGRRYYSDAEVDAARRELRTQVEQHCD</sequence>
<protein>
    <submittedName>
        <fullName evidence="3">DUF4124 domain-containing protein</fullName>
    </submittedName>
</protein>
<dbReference type="RefSeq" id="WP_108104247.1">
    <property type="nucleotide sequence ID" value="NZ_QASN01000002.1"/>
</dbReference>
<dbReference type="Pfam" id="PF13511">
    <property type="entry name" value="DUF4124"/>
    <property type="match status" value="1"/>
</dbReference>
<accession>A0A2T5PEM5</accession>
<evidence type="ECO:0000313" key="4">
    <source>
        <dbReference type="Proteomes" id="UP000244064"/>
    </source>
</evidence>
<dbReference type="OrthoDB" id="7068596at2"/>
<comment type="caution">
    <text evidence="3">The sequence shown here is derived from an EMBL/GenBank/DDBJ whole genome shotgun (WGS) entry which is preliminary data.</text>
</comment>
<feature type="compositionally biased region" description="Basic and acidic residues" evidence="1">
    <location>
        <begin position="40"/>
        <end position="73"/>
    </location>
</feature>
<feature type="domain" description="DUF4124" evidence="2">
    <location>
        <begin position="7"/>
        <end position="47"/>
    </location>
</feature>
<feature type="region of interest" description="Disordered" evidence="1">
    <location>
        <begin position="34"/>
        <end position="90"/>
    </location>
</feature>
<reference evidence="3 4" key="1">
    <citation type="submission" date="2018-04" db="EMBL/GenBank/DDBJ databases">
        <title>Pseudomonas sp. nov., isolated from mangrove soil.</title>
        <authorList>
            <person name="Chen C."/>
        </authorList>
    </citation>
    <scope>NUCLEOTIDE SEQUENCE [LARGE SCALE GENOMIC DNA]</scope>
    <source>
        <strain evidence="3 4">TC-11</strain>
    </source>
</reference>
<evidence type="ECO:0000313" key="3">
    <source>
        <dbReference type="EMBL" id="PTU76173.1"/>
    </source>
</evidence>
<evidence type="ECO:0000256" key="1">
    <source>
        <dbReference type="SAM" id="MobiDB-lite"/>
    </source>
</evidence>
<organism evidence="3 4">
    <name type="scientific">Pseudomonas mangrovi</name>
    <dbReference type="NCBI Taxonomy" id="2161748"/>
    <lineage>
        <taxon>Bacteria</taxon>
        <taxon>Pseudomonadati</taxon>
        <taxon>Pseudomonadota</taxon>
        <taxon>Gammaproteobacteria</taxon>
        <taxon>Pseudomonadales</taxon>
        <taxon>Pseudomonadaceae</taxon>
        <taxon>Pseudomonas</taxon>
    </lineage>
</organism>
<dbReference type="AlphaFoldDB" id="A0A2T5PEM5"/>
<evidence type="ECO:0000259" key="2">
    <source>
        <dbReference type="Pfam" id="PF13511"/>
    </source>
</evidence>
<dbReference type="InterPro" id="IPR025392">
    <property type="entry name" value="DUF4124"/>
</dbReference>
<keyword evidence="4" id="KW-1185">Reference proteome</keyword>
<name>A0A2T5PEM5_9PSED</name>
<dbReference type="EMBL" id="QASN01000002">
    <property type="protein sequence ID" value="PTU76173.1"/>
    <property type="molecule type" value="Genomic_DNA"/>
</dbReference>
<proteinExistence type="predicted"/>
<gene>
    <name evidence="3" type="ORF">DBO85_00595</name>
</gene>
<dbReference type="Proteomes" id="UP000244064">
    <property type="component" value="Unassembled WGS sequence"/>
</dbReference>